<reference evidence="2" key="1">
    <citation type="journal article" date="2018" name="Nat. Genet.">
        <title>Extensive intraspecific gene order and gene structural variations between Mo17 and other maize genomes.</title>
        <authorList>
            <person name="Sun S."/>
            <person name="Zhou Y."/>
            <person name="Chen J."/>
            <person name="Shi J."/>
            <person name="Zhao H."/>
            <person name="Zhao H."/>
            <person name="Song W."/>
            <person name="Zhang M."/>
            <person name="Cui Y."/>
            <person name="Dong X."/>
            <person name="Liu H."/>
            <person name="Ma X."/>
            <person name="Jiao Y."/>
            <person name="Wang B."/>
            <person name="Wei X."/>
            <person name="Stein J.C."/>
            <person name="Glaubitz J.C."/>
            <person name="Lu F."/>
            <person name="Yu G."/>
            <person name="Liang C."/>
            <person name="Fengler K."/>
            <person name="Li B."/>
            <person name="Rafalski A."/>
            <person name="Schnable P.S."/>
            <person name="Ware D.H."/>
            <person name="Buckler E.S."/>
            <person name="Lai J."/>
        </authorList>
    </citation>
    <scope>NUCLEOTIDE SEQUENCE [LARGE SCALE GENOMIC DNA]</scope>
    <source>
        <tissue evidence="2">Seedling</tissue>
    </source>
</reference>
<accession>A0A3L6FWK5</accession>
<dbReference type="AlphaFoldDB" id="A0A3L6FWK5"/>
<feature type="non-terminal residue" evidence="2">
    <location>
        <position position="1"/>
    </location>
</feature>
<evidence type="ECO:0000256" key="1">
    <source>
        <dbReference type="SAM" id="MobiDB-lite"/>
    </source>
</evidence>
<dbReference type="Proteomes" id="UP000251960">
    <property type="component" value="Chromosome 2"/>
</dbReference>
<proteinExistence type="predicted"/>
<dbReference type="EMBL" id="NCVQ01000003">
    <property type="protein sequence ID" value="PWZ38873.1"/>
    <property type="molecule type" value="Genomic_DNA"/>
</dbReference>
<protein>
    <submittedName>
        <fullName evidence="2">Uncharacterized protein</fullName>
    </submittedName>
</protein>
<evidence type="ECO:0000313" key="2">
    <source>
        <dbReference type="EMBL" id="PWZ38873.1"/>
    </source>
</evidence>
<organism evidence="2">
    <name type="scientific">Zea mays</name>
    <name type="common">Maize</name>
    <dbReference type="NCBI Taxonomy" id="4577"/>
    <lineage>
        <taxon>Eukaryota</taxon>
        <taxon>Viridiplantae</taxon>
        <taxon>Streptophyta</taxon>
        <taxon>Embryophyta</taxon>
        <taxon>Tracheophyta</taxon>
        <taxon>Spermatophyta</taxon>
        <taxon>Magnoliopsida</taxon>
        <taxon>Liliopsida</taxon>
        <taxon>Poales</taxon>
        <taxon>Poaceae</taxon>
        <taxon>PACMAD clade</taxon>
        <taxon>Panicoideae</taxon>
        <taxon>Andropogonodae</taxon>
        <taxon>Andropogoneae</taxon>
        <taxon>Tripsacinae</taxon>
        <taxon>Zea</taxon>
    </lineage>
</organism>
<name>A0A3L6FWK5_MAIZE</name>
<comment type="caution">
    <text evidence="2">The sequence shown here is derived from an EMBL/GenBank/DDBJ whole genome shotgun (WGS) entry which is preliminary data.</text>
</comment>
<feature type="region of interest" description="Disordered" evidence="1">
    <location>
        <begin position="1"/>
        <end position="26"/>
    </location>
</feature>
<sequence length="26" mass="2962">QQFFPQGIGTNSFLKSHLSRPQSNRS</sequence>
<gene>
    <name evidence="2" type="ORF">Zm00014a_019429</name>
</gene>